<name>A0A5S3XQX2_9GAMM</name>
<dbReference type="GO" id="GO:0004066">
    <property type="term" value="F:asparagine synthase (glutamine-hydrolyzing) activity"/>
    <property type="evidence" value="ECO:0007669"/>
    <property type="project" value="UniProtKB-EC"/>
</dbReference>
<proteinExistence type="predicted"/>
<evidence type="ECO:0000256" key="1">
    <source>
        <dbReference type="ARBA" id="ARBA00005187"/>
    </source>
</evidence>
<dbReference type="RefSeq" id="WP_138595087.1">
    <property type="nucleotide sequence ID" value="NZ_PNCK01000016.1"/>
</dbReference>
<dbReference type="Proteomes" id="UP000305730">
    <property type="component" value="Unassembled WGS sequence"/>
</dbReference>
<evidence type="ECO:0000313" key="5">
    <source>
        <dbReference type="EMBL" id="TMP45700.1"/>
    </source>
</evidence>
<comment type="catalytic activity">
    <reaction evidence="3">
        <text>L-aspartate + L-glutamine + ATP + H2O = L-asparagine + L-glutamate + AMP + diphosphate + H(+)</text>
        <dbReference type="Rhea" id="RHEA:12228"/>
        <dbReference type="ChEBI" id="CHEBI:15377"/>
        <dbReference type="ChEBI" id="CHEBI:15378"/>
        <dbReference type="ChEBI" id="CHEBI:29985"/>
        <dbReference type="ChEBI" id="CHEBI:29991"/>
        <dbReference type="ChEBI" id="CHEBI:30616"/>
        <dbReference type="ChEBI" id="CHEBI:33019"/>
        <dbReference type="ChEBI" id="CHEBI:58048"/>
        <dbReference type="ChEBI" id="CHEBI:58359"/>
        <dbReference type="ChEBI" id="CHEBI:456215"/>
        <dbReference type="EC" id="6.3.5.4"/>
    </reaction>
</comment>
<dbReference type="InterPro" id="IPR051786">
    <property type="entry name" value="ASN_synthetase/amidase"/>
</dbReference>
<dbReference type="InterPro" id="IPR014729">
    <property type="entry name" value="Rossmann-like_a/b/a_fold"/>
</dbReference>
<dbReference type="EMBL" id="PNCL01000050">
    <property type="protein sequence ID" value="TMP59079.1"/>
    <property type="molecule type" value="Genomic_DNA"/>
</dbReference>
<dbReference type="InterPro" id="IPR001962">
    <property type="entry name" value="Asn_synthase"/>
</dbReference>
<dbReference type="AlphaFoldDB" id="A0A5S3XQX2"/>
<dbReference type="InterPro" id="IPR029055">
    <property type="entry name" value="Ntn_hydrolases_N"/>
</dbReference>
<sequence>MYSINTSFSSSSVLLGTAYSGGIALTAHDLNTLLLGPEHKTQLHNLSGFYAVFSETDDTAIFLVDRVRSIPLFYAETPDGLVISEQFEWVAAQLPKQPRCHKAEAEFLLSGFVSGSRTLHPTIKQVEAGQVITFCKKSNSLNVDDYFLFDHSEPKQFAQEQLENEFYHVVDTVFQRLITHADGRQIVLPLSGGFDSRLIAASLKRLNYNNVVCFSYGVENNKEASLSQKIAAGLGFEWHFIEYSDAKWRALWFSEHSQAFQKMASQGVSLPHIQDFLAVSELKVQGIVEQDAIFVPGHSGDFVAGSHIPNVVFEQKPLSQDLLLEALITDHYANTPYKEAVTYNSKSTLKSLVEATLPIEYTGNKYSFANSYECWDWRERQSKYIINSVRVYDFHDFSWWLPLWDQEFVSFWCHVPLELRKKRLWYNSLVAQLFQQHCSSANELSKKNAASFGLLRRLAHATYACMPDAIKALVYKKKIRRDFDEHFLNFGALLTERQKDELAKYGYNMIGVYSLLYLNKQWGKVEKL</sequence>
<comment type="caution">
    <text evidence="6">The sequence shown here is derived from an EMBL/GenBank/DDBJ whole genome shotgun (WGS) entry which is preliminary data.</text>
</comment>
<organism evidence="6 8">
    <name type="scientific">Pseudoalteromonas citrea</name>
    <dbReference type="NCBI Taxonomy" id="43655"/>
    <lineage>
        <taxon>Bacteria</taxon>
        <taxon>Pseudomonadati</taxon>
        <taxon>Pseudomonadota</taxon>
        <taxon>Gammaproteobacteria</taxon>
        <taxon>Alteromonadales</taxon>
        <taxon>Pseudoalteromonadaceae</taxon>
        <taxon>Pseudoalteromonas</taxon>
    </lineage>
</organism>
<feature type="domain" description="Asparagine synthetase" evidence="4">
    <location>
        <begin position="188"/>
        <end position="487"/>
    </location>
</feature>
<comment type="pathway">
    <text evidence="1">Amino-acid biosynthesis; L-asparagine biosynthesis; L-asparagine from L-aspartate (L-Gln route): step 1/1.</text>
</comment>
<evidence type="ECO:0000256" key="2">
    <source>
        <dbReference type="ARBA" id="ARBA00012737"/>
    </source>
</evidence>
<reference evidence="8" key="2">
    <citation type="submission" date="2019-06" db="EMBL/GenBank/DDBJ databases">
        <title>Co-occurence of chitin degradation, pigmentation and bioactivity in marine Pseudoalteromonas.</title>
        <authorList>
            <person name="Sonnenschein E.C."/>
            <person name="Bech P.K."/>
        </authorList>
    </citation>
    <scope>NUCLEOTIDE SEQUENCE [LARGE SCALE GENOMIC DNA]</scope>
    <source>
        <strain evidence="8">S2231</strain>
        <strain evidence="5">S2233</strain>
    </source>
</reference>
<evidence type="ECO:0000256" key="3">
    <source>
        <dbReference type="ARBA" id="ARBA00048741"/>
    </source>
</evidence>
<keyword evidence="7" id="KW-1185">Reference proteome</keyword>
<dbReference type="EC" id="6.3.5.4" evidence="2"/>
<dbReference type="SUPFAM" id="SSF56235">
    <property type="entry name" value="N-terminal nucleophile aminohydrolases (Ntn hydrolases)"/>
    <property type="match status" value="1"/>
</dbReference>
<evidence type="ECO:0000313" key="7">
    <source>
        <dbReference type="Proteomes" id="UP000305730"/>
    </source>
</evidence>
<gene>
    <name evidence="6" type="ORF">CWB96_10980</name>
    <name evidence="5" type="ORF">CWB97_03625</name>
</gene>
<evidence type="ECO:0000313" key="6">
    <source>
        <dbReference type="EMBL" id="TMP59079.1"/>
    </source>
</evidence>
<dbReference type="Pfam" id="PF00733">
    <property type="entry name" value="Asn_synthase"/>
    <property type="match status" value="1"/>
</dbReference>
<evidence type="ECO:0000313" key="8">
    <source>
        <dbReference type="Proteomes" id="UP000307706"/>
    </source>
</evidence>
<dbReference type="PANTHER" id="PTHR43284">
    <property type="entry name" value="ASPARAGINE SYNTHETASE (GLUTAMINE-HYDROLYZING)"/>
    <property type="match status" value="1"/>
</dbReference>
<dbReference type="SUPFAM" id="SSF52402">
    <property type="entry name" value="Adenine nucleotide alpha hydrolases-like"/>
    <property type="match status" value="1"/>
</dbReference>
<dbReference type="PANTHER" id="PTHR43284:SF1">
    <property type="entry name" value="ASPARAGINE SYNTHETASE"/>
    <property type="match status" value="1"/>
</dbReference>
<protein>
    <recommendedName>
        <fullName evidence="2">asparagine synthase (glutamine-hydrolyzing)</fullName>
        <ecNumber evidence="2">6.3.5.4</ecNumber>
    </recommendedName>
</protein>
<dbReference type="Gene3D" id="3.40.50.620">
    <property type="entry name" value="HUPs"/>
    <property type="match status" value="1"/>
</dbReference>
<dbReference type="GO" id="GO:0006529">
    <property type="term" value="P:asparagine biosynthetic process"/>
    <property type="evidence" value="ECO:0007669"/>
    <property type="project" value="InterPro"/>
</dbReference>
<accession>A0A5S3XQX2</accession>
<reference evidence="7 8" key="1">
    <citation type="submission" date="2017-12" db="EMBL/GenBank/DDBJ databases">
        <authorList>
            <person name="Paulsen S."/>
            <person name="Gram L.K."/>
        </authorList>
    </citation>
    <scope>NUCLEOTIDE SEQUENCE [LARGE SCALE GENOMIC DNA]</scope>
    <source>
        <strain evidence="6 8">S2231</strain>
        <strain evidence="5 7">S2233</strain>
    </source>
</reference>
<dbReference type="OrthoDB" id="4897717at2"/>
<dbReference type="Proteomes" id="UP000307706">
    <property type="component" value="Unassembled WGS sequence"/>
</dbReference>
<reference evidence="6" key="3">
    <citation type="submission" date="2019-09" db="EMBL/GenBank/DDBJ databases">
        <title>Co-occurence of chitin degradation, pigmentation and bioactivity in marine Pseudoalteromonas.</title>
        <authorList>
            <person name="Sonnenschein E.C."/>
            <person name="Bech P.K."/>
        </authorList>
    </citation>
    <scope>NUCLEOTIDE SEQUENCE</scope>
    <source>
        <strain evidence="6">S2231</strain>
        <strain evidence="7">S2233</strain>
    </source>
</reference>
<dbReference type="EMBL" id="PNCK01000016">
    <property type="protein sequence ID" value="TMP45700.1"/>
    <property type="molecule type" value="Genomic_DNA"/>
</dbReference>
<evidence type="ECO:0000259" key="4">
    <source>
        <dbReference type="Pfam" id="PF00733"/>
    </source>
</evidence>